<evidence type="ECO:0000313" key="3">
    <source>
        <dbReference type="Proteomes" id="UP000287300"/>
    </source>
</evidence>
<dbReference type="Pfam" id="PF00027">
    <property type="entry name" value="cNMP_binding"/>
    <property type="match status" value="1"/>
</dbReference>
<protein>
    <submittedName>
        <fullName evidence="2">Cyclic nucleotide-binding domain protein</fullName>
    </submittedName>
</protein>
<dbReference type="Proteomes" id="UP000287300">
    <property type="component" value="Unassembled WGS sequence"/>
</dbReference>
<dbReference type="Pfam" id="PF10137">
    <property type="entry name" value="CAP12-PCTIR_TIR"/>
    <property type="match status" value="1"/>
</dbReference>
<dbReference type="InterPro" id="IPR014710">
    <property type="entry name" value="RmlC-like_jellyroll"/>
</dbReference>
<dbReference type="EMBL" id="BDES01000084">
    <property type="protein sequence ID" value="GCD54329.1"/>
    <property type="molecule type" value="Genomic_DNA"/>
</dbReference>
<sequence>MLNRFQGDSGHRLKKDLLNLQRMVQGNSLISTEVAEKSTIREFSSGETLIEQNGHDNSIYFILSGSVEIFVNGYPVALRGAGNHVGEMAAIEPAHRRSATVIAKEDTIVAELSEHDFTDIATRYPEIYRLIARELSRRLLKRNKLVSGAREKIKVFLICSTEALPIARAVQTAFEHDNFLTTLWTDGVFKISHYPLQSLEEQVDSSDFAIAVAHADDLTIFRGQEWPSSRDNVVFELGLFMGRLGRQRAILMEPRESKIKLPSDLAGITTITYRFEEGSDAAALIAPACNQLRNHIVALGPNN</sequence>
<proteinExistence type="predicted"/>
<dbReference type="PANTHER" id="PTHR23011:SF28">
    <property type="entry name" value="CYCLIC NUCLEOTIDE-BINDING DOMAIN CONTAINING PROTEIN"/>
    <property type="match status" value="1"/>
</dbReference>
<dbReference type="InterPro" id="IPR018490">
    <property type="entry name" value="cNMP-bd_dom_sf"/>
</dbReference>
<dbReference type="InterPro" id="IPR000595">
    <property type="entry name" value="cNMP-bd_dom"/>
</dbReference>
<dbReference type="InterPro" id="IPR019302">
    <property type="entry name" value="CAP12/PCTIR_TIR_dom"/>
</dbReference>
<dbReference type="SUPFAM" id="SSF51206">
    <property type="entry name" value="cAMP-binding domain-like"/>
    <property type="match status" value="1"/>
</dbReference>
<feature type="domain" description="Cyclic nucleotide-binding" evidence="1">
    <location>
        <begin position="33"/>
        <end position="138"/>
    </location>
</feature>
<accession>A0A401WY87</accession>
<evidence type="ECO:0000313" key="2">
    <source>
        <dbReference type="EMBL" id="GCD54329.1"/>
    </source>
</evidence>
<dbReference type="PANTHER" id="PTHR23011">
    <property type="entry name" value="CYCLIC NUCLEOTIDE-BINDING DOMAIN CONTAINING PROTEIN"/>
    <property type="match status" value="1"/>
</dbReference>
<dbReference type="SMART" id="SM00100">
    <property type="entry name" value="cNMP"/>
    <property type="match status" value="1"/>
</dbReference>
<organism evidence="2 3">
    <name type="scientific">Acetobacter pasteurianus NBRC 3188</name>
    <dbReference type="NCBI Taxonomy" id="1226663"/>
    <lineage>
        <taxon>Bacteria</taxon>
        <taxon>Pseudomonadati</taxon>
        <taxon>Pseudomonadota</taxon>
        <taxon>Alphaproteobacteria</taxon>
        <taxon>Acetobacterales</taxon>
        <taxon>Acetobacteraceae</taxon>
        <taxon>Acetobacter</taxon>
    </lineage>
</organism>
<dbReference type="CDD" id="cd00038">
    <property type="entry name" value="CAP_ED"/>
    <property type="match status" value="1"/>
</dbReference>
<dbReference type="RefSeq" id="WP_124296599.1">
    <property type="nucleotide sequence ID" value="NZ_BDES01000084.1"/>
</dbReference>
<gene>
    <name evidence="2" type="ORF">NBRC3188_3026</name>
</gene>
<comment type="caution">
    <text evidence="2">The sequence shown here is derived from an EMBL/GenBank/DDBJ whole genome shotgun (WGS) entry which is preliminary data.</text>
</comment>
<dbReference type="Gene3D" id="2.60.120.10">
    <property type="entry name" value="Jelly Rolls"/>
    <property type="match status" value="1"/>
</dbReference>
<evidence type="ECO:0000259" key="1">
    <source>
        <dbReference type="PROSITE" id="PS50042"/>
    </source>
</evidence>
<dbReference type="GO" id="GO:0050135">
    <property type="term" value="F:NADP+ nucleosidase activity"/>
    <property type="evidence" value="ECO:0007669"/>
    <property type="project" value="InterPro"/>
</dbReference>
<name>A0A401WY87_ACEPA</name>
<reference evidence="2 3" key="1">
    <citation type="submission" date="2016-06" db="EMBL/GenBank/DDBJ databases">
        <title>Acetobacter pasteurianus NBRC 3188 whole genome sequencing project.</title>
        <authorList>
            <person name="Matsutani M."/>
            <person name="Shiwa Y."/>
            <person name="Okamoto-Kainuma A."/>
            <person name="Ishikawa M."/>
            <person name="Koizumi Y."/>
            <person name="Yoshikawa H."/>
            <person name="Yakushi T."/>
            <person name="Matsushita K."/>
        </authorList>
    </citation>
    <scope>NUCLEOTIDE SEQUENCE [LARGE SCALE GENOMIC DNA]</scope>
    <source>
        <strain evidence="2 3">NBRC 3188</strain>
    </source>
</reference>
<dbReference type="PROSITE" id="PS50042">
    <property type="entry name" value="CNMP_BINDING_3"/>
    <property type="match status" value="1"/>
</dbReference>
<dbReference type="AlphaFoldDB" id="A0A401WY87"/>